<evidence type="ECO:0000313" key="3">
    <source>
        <dbReference type="Proteomes" id="UP000501926"/>
    </source>
</evidence>
<feature type="transmembrane region" description="Helical" evidence="1">
    <location>
        <begin position="112"/>
        <end position="130"/>
    </location>
</feature>
<keyword evidence="1" id="KW-1133">Transmembrane helix</keyword>
<gene>
    <name evidence="2" type="ORF">KsCSTR_35000</name>
</gene>
<reference evidence="2 3" key="1">
    <citation type="submission" date="2020-02" db="EMBL/GenBank/DDBJ databases">
        <title>Newly sequenced genome of strain CSTR1 showed variability in Candidatus Kuenenia stuttgartiensis genomes.</title>
        <authorList>
            <person name="Ding C."/>
            <person name="Adrian L."/>
        </authorList>
    </citation>
    <scope>NUCLEOTIDE SEQUENCE [LARGE SCALE GENOMIC DNA]</scope>
    <source>
        <strain evidence="2 3">CSTR1</strain>
    </source>
</reference>
<keyword evidence="1" id="KW-0812">Transmembrane</keyword>
<dbReference type="Proteomes" id="UP000501926">
    <property type="component" value="Chromosome"/>
</dbReference>
<evidence type="ECO:0000313" key="2">
    <source>
        <dbReference type="EMBL" id="QII12879.1"/>
    </source>
</evidence>
<name>A0A6G7GUD0_KUEST</name>
<sequence>MVFFVVLETLTIYFPRNSHCGWFYDWLPFSVSVMLLKRKLLPDKDYKDFISKYTSDTEILNSGACFRGVSISEITPEKEKFEIVKLPESIIKLEILYPHCKPIKELSKIRKFVFIFVKVLKIFIPTYYFLPQYNLVIRKL</sequence>
<accession>A0A6G7GUD0</accession>
<evidence type="ECO:0000256" key="1">
    <source>
        <dbReference type="SAM" id="Phobius"/>
    </source>
</evidence>
<protein>
    <submittedName>
        <fullName evidence="2">Uncharacterized protein</fullName>
    </submittedName>
</protein>
<dbReference type="EMBL" id="CP049055">
    <property type="protein sequence ID" value="QII12879.1"/>
    <property type="molecule type" value="Genomic_DNA"/>
</dbReference>
<dbReference type="AlphaFoldDB" id="A0A6G7GUD0"/>
<organism evidence="2 3">
    <name type="scientific">Kuenenia stuttgartiensis</name>
    <dbReference type="NCBI Taxonomy" id="174633"/>
    <lineage>
        <taxon>Bacteria</taxon>
        <taxon>Pseudomonadati</taxon>
        <taxon>Planctomycetota</taxon>
        <taxon>Candidatus Brocadiia</taxon>
        <taxon>Candidatus Brocadiales</taxon>
        <taxon>Candidatus Brocadiaceae</taxon>
        <taxon>Candidatus Kuenenia</taxon>
    </lineage>
</organism>
<keyword evidence="1" id="KW-0472">Membrane</keyword>
<proteinExistence type="predicted"/>